<evidence type="ECO:0000313" key="1">
    <source>
        <dbReference type="EMBL" id="GED08774.1"/>
    </source>
</evidence>
<protein>
    <recommendedName>
        <fullName evidence="3">SnoaL-like domain-containing protein</fullName>
    </recommendedName>
</protein>
<dbReference type="PANTHER" id="PTHR30173">
    <property type="entry name" value="SIGMA 19 FACTOR"/>
    <property type="match status" value="1"/>
</dbReference>
<evidence type="ECO:0008006" key="3">
    <source>
        <dbReference type="Google" id="ProtNLM"/>
    </source>
</evidence>
<dbReference type="EMBL" id="BJNZ01000003">
    <property type="protein sequence ID" value="GED08774.1"/>
    <property type="molecule type" value="Genomic_DNA"/>
</dbReference>
<accession>A0A4Y4DYB4</accession>
<dbReference type="Gene3D" id="3.10.450.50">
    <property type="match status" value="1"/>
</dbReference>
<dbReference type="InterPro" id="IPR032710">
    <property type="entry name" value="NTF2-like_dom_sf"/>
</dbReference>
<dbReference type="AlphaFoldDB" id="A0A4Y4DYB4"/>
<dbReference type="RefSeq" id="WP_141388317.1">
    <property type="nucleotide sequence ID" value="NZ_BJNZ01000003.1"/>
</dbReference>
<dbReference type="SUPFAM" id="SSF54427">
    <property type="entry name" value="NTF2-like"/>
    <property type="match status" value="1"/>
</dbReference>
<dbReference type="Proteomes" id="UP000316659">
    <property type="component" value="Unassembled WGS sequence"/>
</dbReference>
<name>A0A4Y4DYB4_CELCE</name>
<organism evidence="1 2">
    <name type="scientific">Cellulosimicrobium cellulans</name>
    <name type="common">Arthrobacter luteus</name>
    <dbReference type="NCBI Taxonomy" id="1710"/>
    <lineage>
        <taxon>Bacteria</taxon>
        <taxon>Bacillati</taxon>
        <taxon>Actinomycetota</taxon>
        <taxon>Actinomycetes</taxon>
        <taxon>Micrococcales</taxon>
        <taxon>Promicromonosporaceae</taxon>
        <taxon>Cellulosimicrobium</taxon>
    </lineage>
</organism>
<comment type="caution">
    <text evidence="1">The sequence shown here is derived from an EMBL/GenBank/DDBJ whole genome shotgun (WGS) entry which is preliminary data.</text>
</comment>
<proteinExistence type="predicted"/>
<reference evidence="1 2" key="1">
    <citation type="submission" date="2019-06" db="EMBL/GenBank/DDBJ databases">
        <title>Whole genome shotgun sequence of Cellulosimicrobium cellulans NBRC 15516.</title>
        <authorList>
            <person name="Hosoyama A."/>
            <person name="Uohara A."/>
            <person name="Ohji S."/>
            <person name="Ichikawa N."/>
        </authorList>
    </citation>
    <scope>NUCLEOTIDE SEQUENCE [LARGE SCALE GENOMIC DNA]</scope>
    <source>
        <strain evidence="1 2">NBRC 15516</strain>
    </source>
</reference>
<sequence>MPQRDSAAARLEADRAAHDRVVEALLRATADGDRDAVRGLLDPTATLWVDAAGSAAATPGVVEGVDETARALCRVLRPGPDVEVAARSVNGVAGLVVRQVGVVTGVVSVAVRSGRVAEAWVVLSPSKLERWNRD</sequence>
<evidence type="ECO:0000313" key="2">
    <source>
        <dbReference type="Proteomes" id="UP000316659"/>
    </source>
</evidence>
<gene>
    <name evidence="1" type="ORF">CCE02nite_07730</name>
</gene>
<dbReference type="PANTHER" id="PTHR30173:SF43">
    <property type="entry name" value="ECF RNA POLYMERASE SIGMA FACTOR SIGI-RELATED"/>
    <property type="match status" value="1"/>
</dbReference>
<dbReference type="GO" id="GO:0016987">
    <property type="term" value="F:sigma factor activity"/>
    <property type="evidence" value="ECO:0007669"/>
    <property type="project" value="TreeGrafter"/>
</dbReference>
<dbReference type="InterPro" id="IPR052704">
    <property type="entry name" value="ECF_Sigma-70_Domain"/>
</dbReference>